<dbReference type="STRING" id="647171.MetfoDRAFT_1409"/>
<keyword evidence="2" id="KW-1185">Reference proteome</keyword>
<name>H1L035_9EURY</name>
<evidence type="ECO:0000313" key="1">
    <source>
        <dbReference type="EMBL" id="EHP85255.1"/>
    </source>
</evidence>
<reference evidence="1 2" key="1">
    <citation type="submission" date="2011-09" db="EMBL/GenBank/DDBJ databases">
        <title>The draft genome of Methanotorris formicicus Mc-S-70.</title>
        <authorList>
            <consortium name="US DOE Joint Genome Institute (JGI-PGF)"/>
            <person name="Lucas S."/>
            <person name="Han J."/>
            <person name="Lapidus A."/>
            <person name="Cheng J.-F."/>
            <person name="Goodwin L."/>
            <person name="Pitluck S."/>
            <person name="Peters L."/>
            <person name="Land M.L."/>
            <person name="Hauser L."/>
            <person name="Sieprawska-Lupa M."/>
            <person name="Takai K."/>
            <person name="Miyazaki J."/>
            <person name="Whitman W."/>
            <person name="Woyke T.J."/>
        </authorList>
    </citation>
    <scope>NUCLEOTIDE SEQUENCE [LARGE SCALE GENOMIC DNA]</scope>
    <source>
        <strain evidence="1 2">Mc-S-70</strain>
    </source>
</reference>
<organism evidence="1 2">
    <name type="scientific">Methanotorris formicicus Mc-S-70</name>
    <dbReference type="NCBI Taxonomy" id="647171"/>
    <lineage>
        <taxon>Archaea</taxon>
        <taxon>Methanobacteriati</taxon>
        <taxon>Methanobacteriota</taxon>
        <taxon>Methanomada group</taxon>
        <taxon>Methanococci</taxon>
        <taxon>Methanococcales</taxon>
        <taxon>Methanocaldococcaceae</taxon>
        <taxon>Methanotorris</taxon>
    </lineage>
</organism>
<protein>
    <submittedName>
        <fullName evidence="1">Periplasmic binding protein</fullName>
    </submittedName>
</protein>
<dbReference type="SUPFAM" id="SSF53807">
    <property type="entry name" value="Helical backbone' metal receptor"/>
    <property type="match status" value="1"/>
</dbReference>
<dbReference type="EMBL" id="AGJL01000037">
    <property type="protein sequence ID" value="EHP85255.1"/>
    <property type="molecule type" value="Genomic_DNA"/>
</dbReference>
<dbReference type="AlphaFoldDB" id="H1L035"/>
<comment type="caution">
    <text evidence="1">The sequence shown here is derived from an EMBL/GenBank/DDBJ whole genome shotgun (WGS) entry which is preliminary data.</text>
</comment>
<proteinExistence type="predicted"/>
<dbReference type="Gene3D" id="3.40.50.1980">
    <property type="entry name" value="Nitrogenase molybdenum iron protein domain"/>
    <property type="match status" value="1"/>
</dbReference>
<dbReference type="PANTHER" id="PTHR30535">
    <property type="entry name" value="VITAMIN B12-BINDING PROTEIN"/>
    <property type="match status" value="1"/>
</dbReference>
<evidence type="ECO:0000313" key="2">
    <source>
        <dbReference type="Proteomes" id="UP000003706"/>
    </source>
</evidence>
<gene>
    <name evidence="1" type="ORF">MetfoDRAFT_1409</name>
</gene>
<dbReference type="PANTHER" id="PTHR30535:SF34">
    <property type="entry name" value="MOLYBDATE-BINDING PROTEIN MOLA"/>
    <property type="match status" value="1"/>
</dbReference>
<dbReference type="InterPro" id="IPR050902">
    <property type="entry name" value="ABC_Transporter_SBP"/>
</dbReference>
<accession>H1L035</accession>
<sequence length="102" mass="11594">MIKGEYFFNDIPGTGGSYMDKETFYERAMNADVVILHTMGKNITTKEQLLSLNPDFANFKAFKNGRFYALPYDNSKKEVLDPAGIMLDYAKVVHPEVFGLFP</sequence>
<dbReference type="Proteomes" id="UP000003706">
    <property type="component" value="Unassembled WGS sequence"/>
</dbReference>